<feature type="modified residue" description="4-aspartylphosphate" evidence="2">
    <location>
        <position position="184"/>
    </location>
</feature>
<evidence type="ECO:0000256" key="2">
    <source>
        <dbReference type="PROSITE-ProRule" id="PRU00169"/>
    </source>
</evidence>
<dbReference type="AlphaFoldDB" id="A0A840SIX2"/>
<dbReference type="Gene3D" id="3.40.50.2300">
    <property type="match status" value="1"/>
</dbReference>
<dbReference type="GO" id="GO:0000160">
    <property type="term" value="P:phosphorelay signal transduction system"/>
    <property type="evidence" value="ECO:0007669"/>
    <property type="project" value="InterPro"/>
</dbReference>
<feature type="domain" description="Response regulatory" evidence="3">
    <location>
        <begin position="136"/>
        <end position="251"/>
    </location>
</feature>
<dbReference type="SUPFAM" id="SSF52172">
    <property type="entry name" value="CheY-like"/>
    <property type="match status" value="1"/>
</dbReference>
<keyword evidence="6" id="KW-1185">Reference proteome</keyword>
<proteinExistence type="predicted"/>
<name>A0A840SIX2_9SPIR</name>
<dbReference type="EMBL" id="CP031517">
    <property type="protein sequence ID" value="QOS40785.1"/>
    <property type="molecule type" value="Genomic_DNA"/>
</dbReference>
<gene>
    <name evidence="5" type="ORF">DYE49_10120</name>
    <name evidence="4" type="ORF">HNP77_001701</name>
</gene>
<dbReference type="Proteomes" id="UP000578697">
    <property type="component" value="Unassembled WGS sequence"/>
</dbReference>
<evidence type="ECO:0000313" key="7">
    <source>
        <dbReference type="Proteomes" id="UP000593591"/>
    </source>
</evidence>
<evidence type="ECO:0000259" key="3">
    <source>
        <dbReference type="PROSITE" id="PS50110"/>
    </source>
</evidence>
<reference evidence="5 7" key="1">
    <citation type="submission" date="2018-08" db="EMBL/GenBank/DDBJ databases">
        <title>The first complete genome of Treponema rectale (CHPAT), a commensal spirochete of the bovine rectum.</title>
        <authorList>
            <person name="Staton G.J."/>
            <person name="Clegg S.R."/>
            <person name="Carter S.D."/>
            <person name="Radford A.D."/>
            <person name="Darby A."/>
            <person name="Hall N."/>
            <person name="Birtles R.J."/>
            <person name="Evans N.J."/>
        </authorList>
    </citation>
    <scope>NUCLEOTIDE SEQUENCE [LARGE SCALE GENOMIC DNA]</scope>
    <source>
        <strain evidence="5 7">CHPA</strain>
    </source>
</reference>
<dbReference type="EMBL" id="JACHFR010000002">
    <property type="protein sequence ID" value="MBB5219332.1"/>
    <property type="molecule type" value="Genomic_DNA"/>
</dbReference>
<evidence type="ECO:0000313" key="5">
    <source>
        <dbReference type="EMBL" id="QOS40785.1"/>
    </source>
</evidence>
<evidence type="ECO:0000256" key="1">
    <source>
        <dbReference type="ARBA" id="ARBA00022553"/>
    </source>
</evidence>
<dbReference type="Proteomes" id="UP000593591">
    <property type="component" value="Chromosome"/>
</dbReference>
<reference evidence="4 6" key="2">
    <citation type="submission" date="2020-08" db="EMBL/GenBank/DDBJ databases">
        <title>Genomic Encyclopedia of Type Strains, Phase IV (KMG-IV): sequencing the most valuable type-strain genomes for metagenomic binning, comparative biology and taxonomic classification.</title>
        <authorList>
            <person name="Goeker M."/>
        </authorList>
    </citation>
    <scope>NUCLEOTIDE SEQUENCE [LARGE SCALE GENOMIC DNA]</scope>
    <source>
        <strain evidence="4 6">DSM 103679</strain>
    </source>
</reference>
<dbReference type="KEGG" id="trc:DYE49_10120"/>
<dbReference type="PANTHER" id="PTHR44591">
    <property type="entry name" value="STRESS RESPONSE REGULATOR PROTEIN 1"/>
    <property type="match status" value="1"/>
</dbReference>
<dbReference type="RefSeq" id="WP_184652744.1">
    <property type="nucleotide sequence ID" value="NZ_JACHFR010000002.1"/>
</dbReference>
<dbReference type="SMART" id="SM00448">
    <property type="entry name" value="REC"/>
    <property type="match status" value="1"/>
</dbReference>
<dbReference type="PANTHER" id="PTHR44591:SF3">
    <property type="entry name" value="RESPONSE REGULATORY DOMAIN-CONTAINING PROTEIN"/>
    <property type="match status" value="1"/>
</dbReference>
<accession>A0A840SIX2</accession>
<organism evidence="4 6">
    <name type="scientific">Treponema rectale</name>
    <dbReference type="NCBI Taxonomy" id="744512"/>
    <lineage>
        <taxon>Bacteria</taxon>
        <taxon>Pseudomonadati</taxon>
        <taxon>Spirochaetota</taxon>
        <taxon>Spirochaetia</taxon>
        <taxon>Spirochaetales</taxon>
        <taxon>Treponemataceae</taxon>
        <taxon>Treponema</taxon>
    </lineage>
</organism>
<dbReference type="Pfam" id="PF00072">
    <property type="entry name" value="Response_reg"/>
    <property type="match status" value="1"/>
</dbReference>
<dbReference type="PROSITE" id="PS50110">
    <property type="entry name" value="RESPONSE_REGULATORY"/>
    <property type="match status" value="1"/>
</dbReference>
<evidence type="ECO:0000313" key="4">
    <source>
        <dbReference type="EMBL" id="MBB5219332.1"/>
    </source>
</evidence>
<evidence type="ECO:0000313" key="6">
    <source>
        <dbReference type="Proteomes" id="UP000578697"/>
    </source>
</evidence>
<sequence length="252" mass="28756">MSFHRILITGTNKPLINDFFKQGREFFELLTSSMRGDDLDAHLRLTQPEALICCLNIEKDTELHDLNSFVNVITKKNIPVIILGTKEGVNRYKGFITQSPTYAFDEKYIPPRTMFLQIVKIIEKGTEAPDESEKKHVLVVDDDPLILKVIKETLHDDYDVAVSVGGKTALKFLETKTTDLILLDYEMPELNGVQVLERLRMDPKTESIPVIFLTGNRDPQKVKEVLSFKPKGYILKPVNAEKLKETIKKILV</sequence>
<protein>
    <submittedName>
        <fullName evidence="4">CheY-like chemotaxis protein</fullName>
    </submittedName>
    <submittedName>
        <fullName evidence="5">Response regulator</fullName>
    </submittedName>
</protein>
<keyword evidence="1 2" id="KW-0597">Phosphoprotein</keyword>
<dbReference type="InterPro" id="IPR001789">
    <property type="entry name" value="Sig_transdc_resp-reg_receiver"/>
</dbReference>
<dbReference type="InterPro" id="IPR050595">
    <property type="entry name" value="Bact_response_regulator"/>
</dbReference>
<dbReference type="InterPro" id="IPR011006">
    <property type="entry name" value="CheY-like_superfamily"/>
</dbReference>